<proteinExistence type="predicted"/>
<protein>
    <recommendedName>
        <fullName evidence="10">Taperin</fullName>
    </recommendedName>
</protein>
<feature type="compositionally biased region" description="Basic and acidic residues" evidence="5">
    <location>
        <begin position="418"/>
        <end position="431"/>
    </location>
</feature>
<dbReference type="PANTHER" id="PTHR21685">
    <property type="entry name" value="TON-B BOX DOMAIN"/>
    <property type="match status" value="1"/>
</dbReference>
<feature type="region of interest" description="Disordered" evidence="5">
    <location>
        <begin position="639"/>
        <end position="666"/>
    </location>
</feature>
<evidence type="ECO:0000313" key="8">
    <source>
        <dbReference type="EMBL" id="KAG5840975.1"/>
    </source>
</evidence>
<organism evidence="8 9">
    <name type="scientific">Anguilla anguilla</name>
    <name type="common">European freshwater eel</name>
    <name type="synonym">Muraena anguilla</name>
    <dbReference type="NCBI Taxonomy" id="7936"/>
    <lineage>
        <taxon>Eukaryota</taxon>
        <taxon>Metazoa</taxon>
        <taxon>Chordata</taxon>
        <taxon>Craniata</taxon>
        <taxon>Vertebrata</taxon>
        <taxon>Euteleostomi</taxon>
        <taxon>Actinopterygii</taxon>
        <taxon>Neopterygii</taxon>
        <taxon>Teleostei</taxon>
        <taxon>Anguilliformes</taxon>
        <taxon>Anguillidae</taxon>
        <taxon>Anguilla</taxon>
    </lineage>
</organism>
<sequence>MVRCVRARCEQSIVESLQRKQPLFRLRRQRLFCKMSSDEINVFRCETELDSSVPVWKKDILERRKAKSRGTFDSFSSAFAARINDEIHGENGRSEKSSPTFNGNFTFTSTSRHFAGKRAFTPDLLSPLKTNKPWSAFDHCDITTPDKNVCCHGEQESLVLSDSLGPLHDNPFIKMERQRKKHRDQENAARSIQHILEVYGSVPGVRTIRAENIIIIESDPDYLLEPPDFKTGAKLQHNGRYSSIKDLLDQNCTAVTEIHAKEVVIYNSKLSRSEENLSTLGHYGTDGELVHMQGKGRVNRMLQKFDCNYDKLQPRSRSSENLLDADTSSNRLRLHPKPQVDPVPKCVTPPRSTSPALSPEPAPIHLVFQSSKPSQRMPQTLSFVEKQESGIPFSVSLQSEEKGEYKTPVNLRSQTKPLSEKGWDAPEESSKPKVPSYLERRRDVPEGPSCRPSLRSSTFEIRPSPRPDLSTLPVDDVQARALANLRLQSRNSFTVIPKRRMPTVSSVRAVPSSPIKPTCDSPCPHPSAPEPQTTTVPKPTPPALPPPSPRPPEIQEEIVPGHAIAEPPEPHVPVNPCTSPSPSTVDLMSDPPMQVMLPEEPLCIDQLPVTNIDDVVVEPVRGATSSLVLQRKGNTFTVVPKRRPDPQAWSPEPQGPAADQLHPTQVPKQPPYAELGSLLKKRYPKAEEIEVIGGYLSLSRSCLSKTPTRKKLKISFNESSLHSTFEYPSESSLVDGGEIENEGEVEEGGPAIKRFLIPRPSYISSPSNTTSSIDLSSYTPKHSVDFSAWQEDKHDVHVFSGDCNAECTEQSLEEVMLIPGDRPTLSDFHSDPALYF</sequence>
<reference evidence="8" key="1">
    <citation type="submission" date="2021-01" db="EMBL/GenBank/DDBJ databases">
        <title>A chromosome-scale assembly of European eel, Anguilla anguilla.</title>
        <authorList>
            <person name="Henkel C."/>
            <person name="Jong-Raadsen S.A."/>
            <person name="Dufour S."/>
            <person name="Weltzien F.-A."/>
            <person name="Palstra A.P."/>
            <person name="Pelster B."/>
            <person name="Spaink H.P."/>
            <person name="Van Den Thillart G.E."/>
            <person name="Jansen H."/>
            <person name="Zahm M."/>
            <person name="Klopp C."/>
            <person name="Cedric C."/>
            <person name="Louis A."/>
            <person name="Berthelot C."/>
            <person name="Parey E."/>
            <person name="Roest Crollius H."/>
            <person name="Montfort J."/>
            <person name="Robinson-Rechavi M."/>
            <person name="Bucao C."/>
            <person name="Bouchez O."/>
            <person name="Gislard M."/>
            <person name="Lluch J."/>
            <person name="Milhes M."/>
            <person name="Lampietro C."/>
            <person name="Lopez Roques C."/>
            <person name="Donnadieu C."/>
            <person name="Braasch I."/>
            <person name="Desvignes T."/>
            <person name="Postlethwait J."/>
            <person name="Bobe J."/>
            <person name="Guiguen Y."/>
            <person name="Dirks R."/>
        </authorList>
    </citation>
    <scope>NUCLEOTIDE SEQUENCE</scope>
    <source>
        <strain evidence="8">Tag_6206</strain>
        <tissue evidence="8">Liver</tissue>
    </source>
</reference>
<evidence type="ECO:0000256" key="1">
    <source>
        <dbReference type="ARBA" id="ARBA00004496"/>
    </source>
</evidence>
<dbReference type="Pfam" id="PF13916">
    <property type="entry name" value="Phostensin_N"/>
    <property type="match status" value="1"/>
</dbReference>
<dbReference type="Proteomes" id="UP001044222">
    <property type="component" value="Chromosome 10"/>
</dbReference>
<keyword evidence="3" id="KW-0597">Phosphoprotein</keyword>
<gene>
    <name evidence="8" type="ORF">ANANG_G00194650</name>
</gene>
<keyword evidence="9" id="KW-1185">Reference proteome</keyword>
<evidence type="ECO:0000259" key="7">
    <source>
        <dbReference type="Pfam" id="PF13916"/>
    </source>
</evidence>
<evidence type="ECO:0000259" key="6">
    <source>
        <dbReference type="Pfam" id="PF13914"/>
    </source>
</evidence>
<feature type="region of interest" description="Disordered" evidence="5">
    <location>
        <begin position="398"/>
        <end position="473"/>
    </location>
</feature>
<dbReference type="GO" id="GO:0005737">
    <property type="term" value="C:cytoplasm"/>
    <property type="evidence" value="ECO:0007669"/>
    <property type="project" value="UniProtKB-SubCell"/>
</dbReference>
<dbReference type="InterPro" id="IPR026671">
    <property type="entry name" value="PPP1R18/Tprn"/>
</dbReference>
<feature type="compositionally biased region" description="Polar residues" evidence="5">
    <location>
        <begin position="315"/>
        <end position="331"/>
    </location>
</feature>
<feature type="compositionally biased region" description="Pro residues" evidence="5">
    <location>
        <begin position="538"/>
        <end position="552"/>
    </location>
</feature>
<dbReference type="EMBL" id="JAFIRN010000010">
    <property type="protein sequence ID" value="KAG5840975.1"/>
    <property type="molecule type" value="Genomic_DNA"/>
</dbReference>
<feature type="region of interest" description="Disordered" evidence="5">
    <location>
        <begin position="313"/>
        <end position="362"/>
    </location>
</feature>
<dbReference type="AlphaFoldDB" id="A0A9D3RS97"/>
<keyword evidence="2" id="KW-0963">Cytoplasm</keyword>
<dbReference type="GO" id="GO:0003779">
    <property type="term" value="F:actin binding"/>
    <property type="evidence" value="ECO:0007669"/>
    <property type="project" value="UniProtKB-KW"/>
</dbReference>
<evidence type="ECO:0000313" key="9">
    <source>
        <dbReference type="Proteomes" id="UP001044222"/>
    </source>
</evidence>
<dbReference type="GO" id="GO:0019902">
    <property type="term" value="F:phosphatase binding"/>
    <property type="evidence" value="ECO:0007669"/>
    <property type="project" value="InterPro"/>
</dbReference>
<name>A0A9D3RS97_ANGAN</name>
<feature type="domain" description="Phostensin/Taperin PP1-binding" evidence="6">
    <location>
        <begin position="606"/>
        <end position="734"/>
    </location>
</feature>
<feature type="domain" description="Phostensin/Taperin N-terminal" evidence="7">
    <location>
        <begin position="152"/>
        <end position="203"/>
    </location>
</feature>
<comment type="caution">
    <text evidence="8">The sequence shown here is derived from an EMBL/GenBank/DDBJ whole genome shotgun (WGS) entry which is preliminary data.</text>
</comment>
<dbReference type="PANTHER" id="PTHR21685:SF1">
    <property type="entry name" value="TAPERIN"/>
    <property type="match status" value="1"/>
</dbReference>
<evidence type="ECO:0000256" key="3">
    <source>
        <dbReference type="ARBA" id="ARBA00022553"/>
    </source>
</evidence>
<evidence type="ECO:0000256" key="2">
    <source>
        <dbReference type="ARBA" id="ARBA00022490"/>
    </source>
</evidence>
<evidence type="ECO:0008006" key="10">
    <source>
        <dbReference type="Google" id="ProtNLM"/>
    </source>
</evidence>
<dbReference type="InterPro" id="IPR025903">
    <property type="entry name" value="Phostensin/Taperin_N_dom"/>
</dbReference>
<dbReference type="Pfam" id="PF13914">
    <property type="entry name" value="Phostensin"/>
    <property type="match status" value="1"/>
</dbReference>
<keyword evidence="4" id="KW-0009">Actin-binding</keyword>
<evidence type="ECO:0000256" key="5">
    <source>
        <dbReference type="SAM" id="MobiDB-lite"/>
    </source>
</evidence>
<feature type="region of interest" description="Disordered" evidence="5">
    <location>
        <begin position="503"/>
        <end position="555"/>
    </location>
</feature>
<dbReference type="InterPro" id="IPR025907">
    <property type="entry name" value="Phostensin/Taperin_PP1-bd_dom"/>
</dbReference>
<accession>A0A9D3RS97</accession>
<evidence type="ECO:0000256" key="4">
    <source>
        <dbReference type="ARBA" id="ARBA00023203"/>
    </source>
</evidence>
<comment type="subcellular location">
    <subcellularLocation>
        <location evidence="1">Cytoplasm</location>
    </subcellularLocation>
</comment>